<dbReference type="OrthoDB" id="2052979at2"/>
<name>A0A1Y3Y5B4_9ACTN</name>
<keyword evidence="3" id="KW-0808">Transferase</keyword>
<evidence type="ECO:0000313" key="9">
    <source>
        <dbReference type="EMBL" id="OUN89500.1"/>
    </source>
</evidence>
<dbReference type="GO" id="GO:0016757">
    <property type="term" value="F:glycosyltransferase activity"/>
    <property type="evidence" value="ECO:0007669"/>
    <property type="project" value="UniProtKB-KW"/>
</dbReference>
<evidence type="ECO:0000256" key="1">
    <source>
        <dbReference type="ARBA" id="ARBA00022649"/>
    </source>
</evidence>
<evidence type="ECO:0000256" key="3">
    <source>
        <dbReference type="ARBA" id="ARBA00022679"/>
    </source>
</evidence>
<dbReference type="RefSeq" id="WP_094334942.1">
    <property type="nucleotide sequence ID" value="NZ_NFIE01000003.1"/>
</dbReference>
<evidence type="ECO:0000256" key="5">
    <source>
        <dbReference type="ARBA" id="ARBA00023125"/>
    </source>
</evidence>
<keyword evidence="5 6" id="KW-0238">DNA-binding</keyword>
<reference evidence="10" key="1">
    <citation type="submission" date="2017-04" db="EMBL/GenBank/DDBJ databases">
        <title>Function of individual gut microbiota members based on whole genome sequencing of pure cultures obtained from chicken caecum.</title>
        <authorList>
            <person name="Medvecky M."/>
            <person name="Cejkova D."/>
            <person name="Polansky O."/>
            <person name="Karasova D."/>
            <person name="Kubasova T."/>
            <person name="Cizek A."/>
            <person name="Rychlik I."/>
        </authorList>
    </citation>
    <scope>NUCLEOTIDE SEQUENCE [LARGE SCALE GENOMIC DNA]</scope>
    <source>
        <strain evidence="10">An5</strain>
    </source>
</reference>
<feature type="domain" description="DarT" evidence="8">
    <location>
        <begin position="48"/>
        <end position="247"/>
    </location>
</feature>
<proteinExistence type="inferred from homology"/>
<evidence type="ECO:0000256" key="6">
    <source>
        <dbReference type="PROSITE-ProRule" id="PRU01362"/>
    </source>
</evidence>
<keyword evidence="4" id="KW-0548">Nucleotidyltransferase</keyword>
<dbReference type="GO" id="GO:0003677">
    <property type="term" value="F:DNA binding"/>
    <property type="evidence" value="ECO:0007669"/>
    <property type="project" value="UniProtKB-UniRule"/>
</dbReference>
<protein>
    <recommendedName>
        <fullName evidence="8">DarT domain-containing protein</fullName>
    </recommendedName>
</protein>
<dbReference type="Pfam" id="PF14487">
    <property type="entry name" value="DarT"/>
    <property type="match status" value="1"/>
</dbReference>
<dbReference type="AlphaFoldDB" id="A0A1Y3Y5B4"/>
<dbReference type="InterPro" id="IPR029494">
    <property type="entry name" value="DarT"/>
</dbReference>
<evidence type="ECO:0000256" key="7">
    <source>
        <dbReference type="SAM" id="MobiDB-lite"/>
    </source>
</evidence>
<accession>A0A1Y3Y5B4</accession>
<keyword evidence="10" id="KW-1185">Reference proteome</keyword>
<dbReference type="GO" id="GO:0016779">
    <property type="term" value="F:nucleotidyltransferase activity"/>
    <property type="evidence" value="ECO:0007669"/>
    <property type="project" value="UniProtKB-KW"/>
</dbReference>
<comment type="caution">
    <text evidence="9">The sequence shown here is derived from an EMBL/GenBank/DDBJ whole genome shotgun (WGS) entry which is preliminary data.</text>
</comment>
<gene>
    <name evidence="9" type="ORF">B5G02_01745</name>
</gene>
<feature type="region of interest" description="Disordered" evidence="7">
    <location>
        <begin position="1"/>
        <end position="21"/>
    </location>
</feature>
<dbReference type="Proteomes" id="UP000195781">
    <property type="component" value="Unassembled WGS sequence"/>
</dbReference>
<keyword evidence="2" id="KW-0328">Glycosyltransferase</keyword>
<evidence type="ECO:0000259" key="8">
    <source>
        <dbReference type="PROSITE" id="PS52018"/>
    </source>
</evidence>
<dbReference type="EMBL" id="NFIE01000003">
    <property type="protein sequence ID" value="OUN89500.1"/>
    <property type="molecule type" value="Genomic_DNA"/>
</dbReference>
<evidence type="ECO:0000313" key="10">
    <source>
        <dbReference type="Proteomes" id="UP000195781"/>
    </source>
</evidence>
<comment type="caution">
    <text evidence="6">Lacks conserved residue(s) required for the propagation of feature annotation.</text>
</comment>
<comment type="similarity">
    <text evidence="6">Belongs to the DarT ADP-ribosyltransferase family.</text>
</comment>
<dbReference type="PROSITE" id="PS52018">
    <property type="entry name" value="DART"/>
    <property type="match status" value="1"/>
</dbReference>
<evidence type="ECO:0000256" key="4">
    <source>
        <dbReference type="ARBA" id="ARBA00022695"/>
    </source>
</evidence>
<keyword evidence="1 6" id="KW-1277">Toxin-antitoxin system</keyword>
<evidence type="ECO:0000256" key="2">
    <source>
        <dbReference type="ARBA" id="ARBA00022676"/>
    </source>
</evidence>
<organism evidence="9 10">
    <name type="scientific">[Collinsella] massiliensis</name>
    <dbReference type="NCBI Taxonomy" id="1232426"/>
    <lineage>
        <taxon>Bacteria</taxon>
        <taxon>Bacillati</taxon>
        <taxon>Actinomycetota</taxon>
        <taxon>Coriobacteriia</taxon>
        <taxon>Coriobacteriales</taxon>
        <taxon>Coriobacteriaceae</taxon>
        <taxon>Enorma</taxon>
    </lineage>
</organism>
<sequence length="284" mass="32684">MSEETISHGQPSQDMERWREAGRRGRELIEAKHRAASIKKVVQDRGIKKLYHLTQARNLDSIFEHGILSRNELARRKIDAAVNSRLCCQELADTVSVYISGVNFEVLHTLEQHKRERGETSPGDTFVLLELDPSVLYELNCSFFPTGAVGGLFRIKWETSYGARALESMFEDGRPSPGGGYSRTKWDLKPWEVSDPNAEVFVFGAIPPRYIMRVFFKSEEQIDEYRSWVGDDRHIPYQIVSHEAALFERRRDWIDWDISSMYAAVRKERAARRGGKNGGFRLVD</sequence>